<organism evidence="2 3">
    <name type="scientific">Shimia aestuarii</name>
    <dbReference type="NCBI Taxonomy" id="254406"/>
    <lineage>
        <taxon>Bacteria</taxon>
        <taxon>Pseudomonadati</taxon>
        <taxon>Pseudomonadota</taxon>
        <taxon>Alphaproteobacteria</taxon>
        <taxon>Rhodobacterales</taxon>
        <taxon>Roseobacteraceae</taxon>
    </lineage>
</organism>
<dbReference type="RefSeq" id="WP_165610067.1">
    <property type="nucleotide sequence ID" value="NZ_FOTQ01000004.1"/>
</dbReference>
<reference evidence="2 3" key="1">
    <citation type="submission" date="2016-10" db="EMBL/GenBank/DDBJ databases">
        <authorList>
            <person name="de Groot N.N."/>
        </authorList>
    </citation>
    <scope>NUCLEOTIDE SEQUENCE [LARGE SCALE GENOMIC DNA]</scope>
    <source>
        <strain evidence="2 3">DSM 15283</strain>
    </source>
</reference>
<keyword evidence="1" id="KW-0472">Membrane</keyword>
<gene>
    <name evidence="2" type="ORF">SAMN04488042_104158</name>
</gene>
<evidence type="ECO:0000313" key="3">
    <source>
        <dbReference type="Proteomes" id="UP000199144"/>
    </source>
</evidence>
<keyword evidence="1" id="KW-0812">Transmembrane</keyword>
<dbReference type="STRING" id="254406.SAMN04488042_104158"/>
<dbReference type="AlphaFoldDB" id="A0A1I4NFS9"/>
<name>A0A1I4NFS9_9RHOB</name>
<accession>A0A1I4NFS9</accession>
<feature type="transmembrane region" description="Helical" evidence="1">
    <location>
        <begin position="22"/>
        <end position="42"/>
    </location>
</feature>
<dbReference type="Proteomes" id="UP000199144">
    <property type="component" value="Unassembled WGS sequence"/>
</dbReference>
<evidence type="ECO:0000256" key="1">
    <source>
        <dbReference type="SAM" id="Phobius"/>
    </source>
</evidence>
<keyword evidence="1" id="KW-1133">Transmembrane helix</keyword>
<proteinExistence type="predicted"/>
<evidence type="ECO:0000313" key="2">
    <source>
        <dbReference type="EMBL" id="SFM14167.1"/>
    </source>
</evidence>
<protein>
    <submittedName>
        <fullName evidence="2">Uncharacterized protein</fullName>
    </submittedName>
</protein>
<keyword evidence="3" id="KW-1185">Reference proteome</keyword>
<dbReference type="EMBL" id="FOTQ01000004">
    <property type="protein sequence ID" value="SFM14167.1"/>
    <property type="molecule type" value="Genomic_DNA"/>
</dbReference>
<sequence>MHTIEDGYRALGLLIDINWDRLLFPAAILGGLMLGAYLGMFLSQF</sequence>